<reference evidence="2 3" key="1">
    <citation type="journal article" date="2016" name="Sci. Rep.">
        <title>The Dendrobium catenatum Lindl. genome sequence provides insights into polysaccharide synthase, floral development and adaptive evolution.</title>
        <authorList>
            <person name="Zhang G.Q."/>
            <person name="Xu Q."/>
            <person name="Bian C."/>
            <person name="Tsai W.C."/>
            <person name="Yeh C.M."/>
            <person name="Liu K.W."/>
            <person name="Yoshida K."/>
            <person name="Zhang L.S."/>
            <person name="Chang S.B."/>
            <person name="Chen F."/>
            <person name="Shi Y."/>
            <person name="Su Y.Y."/>
            <person name="Zhang Y.Q."/>
            <person name="Chen L.J."/>
            <person name="Yin Y."/>
            <person name="Lin M."/>
            <person name="Huang H."/>
            <person name="Deng H."/>
            <person name="Wang Z.W."/>
            <person name="Zhu S.L."/>
            <person name="Zhao X."/>
            <person name="Deng C."/>
            <person name="Niu S.C."/>
            <person name="Huang J."/>
            <person name="Wang M."/>
            <person name="Liu G.H."/>
            <person name="Yang H.J."/>
            <person name="Xiao X.J."/>
            <person name="Hsiao Y.Y."/>
            <person name="Wu W.L."/>
            <person name="Chen Y.Y."/>
            <person name="Mitsuda N."/>
            <person name="Ohme-Takagi M."/>
            <person name="Luo Y.B."/>
            <person name="Van de Peer Y."/>
            <person name="Liu Z.J."/>
        </authorList>
    </citation>
    <scope>NUCLEOTIDE SEQUENCE [LARGE SCALE GENOMIC DNA]</scope>
    <source>
        <tissue evidence="2">The whole plant</tissue>
    </source>
</reference>
<organism evidence="2 3">
    <name type="scientific">Dendrobium catenatum</name>
    <dbReference type="NCBI Taxonomy" id="906689"/>
    <lineage>
        <taxon>Eukaryota</taxon>
        <taxon>Viridiplantae</taxon>
        <taxon>Streptophyta</taxon>
        <taxon>Embryophyta</taxon>
        <taxon>Tracheophyta</taxon>
        <taxon>Spermatophyta</taxon>
        <taxon>Magnoliopsida</taxon>
        <taxon>Liliopsida</taxon>
        <taxon>Asparagales</taxon>
        <taxon>Orchidaceae</taxon>
        <taxon>Epidendroideae</taxon>
        <taxon>Malaxideae</taxon>
        <taxon>Dendrobiinae</taxon>
        <taxon>Dendrobium</taxon>
    </lineage>
</organism>
<gene>
    <name evidence="2" type="ORF">MA16_Dca022495</name>
</gene>
<keyword evidence="1" id="KW-0472">Membrane</keyword>
<name>A0A2I0XG02_9ASPA</name>
<proteinExistence type="predicted"/>
<dbReference type="AlphaFoldDB" id="A0A2I0XG02"/>
<accession>A0A2I0XG02</accession>
<evidence type="ECO:0000313" key="2">
    <source>
        <dbReference type="EMBL" id="PKU86835.1"/>
    </source>
</evidence>
<keyword evidence="1" id="KW-0812">Transmembrane</keyword>
<protein>
    <submittedName>
        <fullName evidence="2">Uncharacterized protein</fullName>
    </submittedName>
</protein>
<reference evidence="2 3" key="2">
    <citation type="journal article" date="2017" name="Nature">
        <title>The Apostasia genome and the evolution of orchids.</title>
        <authorList>
            <person name="Zhang G.Q."/>
            <person name="Liu K.W."/>
            <person name="Li Z."/>
            <person name="Lohaus R."/>
            <person name="Hsiao Y.Y."/>
            <person name="Niu S.C."/>
            <person name="Wang J.Y."/>
            <person name="Lin Y.C."/>
            <person name="Xu Q."/>
            <person name="Chen L.J."/>
            <person name="Yoshida K."/>
            <person name="Fujiwara S."/>
            <person name="Wang Z.W."/>
            <person name="Zhang Y.Q."/>
            <person name="Mitsuda N."/>
            <person name="Wang M."/>
            <person name="Liu G.H."/>
            <person name="Pecoraro L."/>
            <person name="Huang H.X."/>
            <person name="Xiao X.J."/>
            <person name="Lin M."/>
            <person name="Wu X.Y."/>
            <person name="Wu W.L."/>
            <person name="Chen Y.Y."/>
            <person name="Chang S.B."/>
            <person name="Sakamoto S."/>
            <person name="Ohme-Takagi M."/>
            <person name="Yagi M."/>
            <person name="Zeng S.J."/>
            <person name="Shen C.Y."/>
            <person name="Yeh C.M."/>
            <person name="Luo Y.B."/>
            <person name="Tsai W.C."/>
            <person name="Van de Peer Y."/>
            <person name="Liu Z.J."/>
        </authorList>
    </citation>
    <scope>NUCLEOTIDE SEQUENCE [LARGE SCALE GENOMIC DNA]</scope>
    <source>
        <tissue evidence="2">The whole plant</tissue>
    </source>
</reference>
<dbReference type="Proteomes" id="UP000233837">
    <property type="component" value="Unassembled WGS sequence"/>
</dbReference>
<feature type="transmembrane region" description="Helical" evidence="1">
    <location>
        <begin position="49"/>
        <end position="69"/>
    </location>
</feature>
<evidence type="ECO:0000256" key="1">
    <source>
        <dbReference type="SAM" id="Phobius"/>
    </source>
</evidence>
<dbReference type="EMBL" id="KZ501915">
    <property type="protein sequence ID" value="PKU86835.1"/>
    <property type="molecule type" value="Genomic_DNA"/>
</dbReference>
<sequence length="260" mass="29053">MSVADLVALRLDVTRHLLIFILSPLFSFTGDGTFWTLESMTVDLKRTLFRLFGVVYLLFPVFVGTRTVFFSMKIYVAPRHIPRLGENSGAGPSHHATRACMVGVLRHRGRSNFHPTMLQKRVWGLQQYPYKNTSSSPHHTTRACIGLTHLAVCFASGSLLPCYKSEYRWFSGPPQTPRLGFGTSYLCVAVVGADVVVEDCPHHATRACIGLTCLVAHVAPDSLPPCYKSAYRWSTGASRASKAGKSEIIPWRLRRWRLVD</sequence>
<keyword evidence="1" id="KW-1133">Transmembrane helix</keyword>
<keyword evidence="3" id="KW-1185">Reference proteome</keyword>
<evidence type="ECO:0000313" key="3">
    <source>
        <dbReference type="Proteomes" id="UP000233837"/>
    </source>
</evidence>
<feature type="transmembrane region" description="Helical" evidence="1">
    <location>
        <begin position="17"/>
        <end position="37"/>
    </location>
</feature>